<dbReference type="EMBL" id="JAADYS010000891">
    <property type="protein sequence ID" value="KAF4466333.1"/>
    <property type="molecule type" value="Genomic_DNA"/>
</dbReference>
<proteinExistence type="predicted"/>
<gene>
    <name evidence="3" type="ORF">FALBO_6811</name>
</gene>
<feature type="chain" id="PRO_5034167031" evidence="2">
    <location>
        <begin position="18"/>
        <end position="111"/>
    </location>
</feature>
<keyword evidence="2" id="KW-0732">Signal</keyword>
<reference evidence="3 4" key="1">
    <citation type="submission" date="2020-01" db="EMBL/GenBank/DDBJ databases">
        <title>Identification and distribution of gene clusters putatively required for synthesis of sphingolipid metabolism inhibitors in phylogenetically diverse species of the filamentous fungus Fusarium.</title>
        <authorList>
            <person name="Kim H.-S."/>
            <person name="Busman M."/>
            <person name="Brown D.W."/>
            <person name="Divon H."/>
            <person name="Uhlig S."/>
            <person name="Proctor R.H."/>
        </authorList>
    </citation>
    <scope>NUCLEOTIDE SEQUENCE [LARGE SCALE GENOMIC DNA]</scope>
    <source>
        <strain evidence="3 4">NRRL 20459</strain>
    </source>
</reference>
<evidence type="ECO:0000313" key="4">
    <source>
        <dbReference type="Proteomes" id="UP000554235"/>
    </source>
</evidence>
<dbReference type="OrthoDB" id="4870729at2759"/>
<protein>
    <submittedName>
        <fullName evidence="3">Uncharacterized protein</fullName>
    </submittedName>
</protein>
<accession>A0A8H4LEQ5</accession>
<evidence type="ECO:0000256" key="2">
    <source>
        <dbReference type="SAM" id="SignalP"/>
    </source>
</evidence>
<organism evidence="3 4">
    <name type="scientific">Fusarium albosuccineum</name>
    <dbReference type="NCBI Taxonomy" id="1237068"/>
    <lineage>
        <taxon>Eukaryota</taxon>
        <taxon>Fungi</taxon>
        <taxon>Dikarya</taxon>
        <taxon>Ascomycota</taxon>
        <taxon>Pezizomycotina</taxon>
        <taxon>Sordariomycetes</taxon>
        <taxon>Hypocreomycetidae</taxon>
        <taxon>Hypocreales</taxon>
        <taxon>Nectriaceae</taxon>
        <taxon>Fusarium</taxon>
        <taxon>Fusarium decemcellulare species complex</taxon>
    </lineage>
</organism>
<feature type="signal peptide" evidence="2">
    <location>
        <begin position="1"/>
        <end position="17"/>
    </location>
</feature>
<comment type="caution">
    <text evidence="3">The sequence shown here is derived from an EMBL/GenBank/DDBJ whole genome shotgun (WGS) entry which is preliminary data.</text>
</comment>
<evidence type="ECO:0000256" key="1">
    <source>
        <dbReference type="SAM" id="MobiDB-lite"/>
    </source>
</evidence>
<evidence type="ECO:0000313" key="3">
    <source>
        <dbReference type="EMBL" id="KAF4466333.1"/>
    </source>
</evidence>
<name>A0A8H4LEQ5_9HYPO</name>
<sequence length="111" mass="10742">MKFSIVAALALVASVQAADSTTVTCPDCPAVSSTPDIVTREPLPTTSCTEKPLTVITGGAEAPSMSSGAAMPTGSMPGETPSAVPVSGASGIKSGSMGAIIAVAAVAAYML</sequence>
<keyword evidence="4" id="KW-1185">Reference proteome</keyword>
<dbReference type="Proteomes" id="UP000554235">
    <property type="component" value="Unassembled WGS sequence"/>
</dbReference>
<dbReference type="AlphaFoldDB" id="A0A8H4LEQ5"/>
<feature type="region of interest" description="Disordered" evidence="1">
    <location>
        <begin position="59"/>
        <end position="86"/>
    </location>
</feature>